<evidence type="ECO:0000256" key="1">
    <source>
        <dbReference type="SAM" id="Phobius"/>
    </source>
</evidence>
<keyword evidence="1" id="KW-1133">Transmembrane helix</keyword>
<reference evidence="3" key="1">
    <citation type="submission" date="2017-01" db="EMBL/GenBank/DDBJ databases">
        <authorList>
            <person name="Varghese N."/>
            <person name="Submissions S."/>
        </authorList>
    </citation>
    <scope>NUCLEOTIDE SEQUENCE [LARGE SCALE GENOMIC DNA]</scope>
    <source>
        <strain evidence="3">DSM 17126</strain>
    </source>
</reference>
<feature type="transmembrane region" description="Helical" evidence="1">
    <location>
        <begin position="12"/>
        <end position="32"/>
    </location>
</feature>
<sequence>MFVPELKYTQVILLSLVKRFFWGTTIILFSFIQAGNKKDSVDSKNNEHPIKIYILEGTIISGADKLSNAEIKTIKKNTIVCKTLVKSSSRKPDTAEKEKKVKDKKIHQEPSIQKVEISSIDEGRAYRSLLFIELQATKISDQPAYDFSPFCLPLLLMVPSEKTITIFFKNSGKTFSPDRYSPIRPPPVISA</sequence>
<organism evidence="2 3">
    <name type="scientific">Chryseobacterium shigense</name>
    <dbReference type="NCBI Taxonomy" id="297244"/>
    <lineage>
        <taxon>Bacteria</taxon>
        <taxon>Pseudomonadati</taxon>
        <taxon>Bacteroidota</taxon>
        <taxon>Flavobacteriia</taxon>
        <taxon>Flavobacteriales</taxon>
        <taxon>Weeksellaceae</taxon>
        <taxon>Chryseobacterium group</taxon>
        <taxon>Chryseobacterium</taxon>
    </lineage>
</organism>
<proteinExistence type="predicted"/>
<keyword evidence="1" id="KW-0472">Membrane</keyword>
<keyword evidence="3" id="KW-1185">Reference proteome</keyword>
<dbReference type="Proteomes" id="UP000186373">
    <property type="component" value="Unassembled WGS sequence"/>
</dbReference>
<dbReference type="AlphaFoldDB" id="A0A1N7IEF2"/>
<dbReference type="EMBL" id="FTNY01000003">
    <property type="protein sequence ID" value="SIS35464.1"/>
    <property type="molecule type" value="Genomic_DNA"/>
</dbReference>
<evidence type="ECO:0000313" key="2">
    <source>
        <dbReference type="EMBL" id="SIS35464.1"/>
    </source>
</evidence>
<name>A0A1N7IEF2_9FLAO</name>
<keyword evidence="1" id="KW-0812">Transmembrane</keyword>
<evidence type="ECO:0000313" key="3">
    <source>
        <dbReference type="Proteomes" id="UP000186373"/>
    </source>
</evidence>
<protein>
    <submittedName>
        <fullName evidence="2">Uncharacterized protein</fullName>
    </submittedName>
</protein>
<accession>A0A1N7IEF2</accession>
<gene>
    <name evidence="2" type="ORF">SAMN05421639_103297</name>
</gene>